<protein>
    <submittedName>
        <fullName evidence="2">Uncharacterized protein</fullName>
    </submittedName>
</protein>
<evidence type="ECO:0000313" key="2">
    <source>
        <dbReference type="EMBL" id="SMQ61256.1"/>
    </source>
</evidence>
<dbReference type="RefSeq" id="WP_133058466.1">
    <property type="nucleotide sequence ID" value="NZ_FXWL01000001.1"/>
</dbReference>
<dbReference type="Proteomes" id="UP000194469">
    <property type="component" value="Unassembled WGS sequence"/>
</dbReference>
<dbReference type="EMBL" id="FXWL01000001">
    <property type="protein sequence ID" value="SMQ61256.1"/>
    <property type="molecule type" value="Genomic_DNA"/>
</dbReference>
<keyword evidence="3" id="KW-1185">Reference proteome</keyword>
<name>A0A1Y6EFM1_9SPHN</name>
<keyword evidence="1" id="KW-0812">Transmembrane</keyword>
<evidence type="ECO:0000256" key="1">
    <source>
        <dbReference type="SAM" id="Phobius"/>
    </source>
</evidence>
<sequence length="59" mass="6383">MPPIFRALCWALAIMCVAVAQILDIIPENIATMLIIVLPAIMIATTPRYGRACAKRTAA</sequence>
<dbReference type="AlphaFoldDB" id="A0A1Y6EFM1"/>
<keyword evidence="1" id="KW-0472">Membrane</keyword>
<proteinExistence type="predicted"/>
<keyword evidence="1" id="KW-1133">Transmembrane helix</keyword>
<organism evidence="2 3">
    <name type="scientific">Sphingopyxis terrae subsp. ummariensis</name>
    <dbReference type="NCBI Taxonomy" id="429001"/>
    <lineage>
        <taxon>Bacteria</taxon>
        <taxon>Pseudomonadati</taxon>
        <taxon>Pseudomonadota</taxon>
        <taxon>Alphaproteobacteria</taxon>
        <taxon>Sphingomonadales</taxon>
        <taxon>Sphingomonadaceae</taxon>
        <taxon>Sphingopyxis</taxon>
    </lineage>
</organism>
<gene>
    <name evidence="2" type="ORF">SAMN06295984_0540</name>
</gene>
<dbReference type="GeneID" id="303003484"/>
<feature type="transmembrane region" description="Helical" evidence="1">
    <location>
        <begin position="30"/>
        <end position="50"/>
    </location>
</feature>
<accession>A0A1Y6EFM1</accession>
<reference evidence="3" key="1">
    <citation type="submission" date="2017-04" db="EMBL/GenBank/DDBJ databases">
        <authorList>
            <person name="Varghese N."/>
            <person name="Submissions S."/>
        </authorList>
    </citation>
    <scope>NUCLEOTIDE SEQUENCE [LARGE SCALE GENOMIC DNA]</scope>
    <source>
        <strain evidence="3">UI2</strain>
    </source>
</reference>
<evidence type="ECO:0000313" key="3">
    <source>
        <dbReference type="Proteomes" id="UP000194469"/>
    </source>
</evidence>